<dbReference type="OrthoDB" id="5394411at2759"/>
<keyword evidence="3" id="KW-1185">Reference proteome</keyword>
<dbReference type="PANTHER" id="PTHR28243:SF1">
    <property type="entry name" value="PYRIDOXAMINE 5'-PHOSPHATE OXIDASE ALR4036 FAMILY FMN-BINDING DOMAIN-CONTAINING PROTEIN"/>
    <property type="match status" value="1"/>
</dbReference>
<proteinExistence type="predicted"/>
<dbReference type="SUPFAM" id="SSF50475">
    <property type="entry name" value="FMN-binding split barrel"/>
    <property type="match status" value="1"/>
</dbReference>
<protein>
    <recommendedName>
        <fullName evidence="1">Pyridoxamine 5'-phosphate oxidase Alr4036 family FMN-binding domain-containing protein</fullName>
    </recommendedName>
</protein>
<dbReference type="InterPro" id="IPR024624">
    <property type="entry name" value="Pyridox_Oxase_Alr4036_FMN-bd"/>
</dbReference>
<gene>
    <name evidence="2" type="ORF">PACTADRAFT_51521</name>
</gene>
<dbReference type="Proteomes" id="UP000094236">
    <property type="component" value="Unassembled WGS sequence"/>
</dbReference>
<sequence>MGHWVPSFLSSISSELDSEHPFIHFSFATVDSHGSPHVRTVVFRSFLFDNSKTNVLTFCTDKRMKKYKELYENCKFEACFYFSKSKKQFRFSGIAKIIDEENQPIIDFPQGLAMKENISSETIISSFEKNENDDDVVNLEGEYYNNNNNNKIRQVQADTLVYPLLSPSIVAKYNSREKFESAVPAADLVPPTQEEWIAEWHRQWSSLSRSMKSTFRKPTPGSKITPEKKKLLDALGRRVDGGNDDAGLKNFALIALFADTVDYVDLETSNNRRIIDVRVDGDQWKEIEVCP</sequence>
<evidence type="ECO:0000259" key="1">
    <source>
        <dbReference type="Pfam" id="PF12766"/>
    </source>
</evidence>
<dbReference type="STRING" id="669874.A0A1E4TPS4"/>
<organism evidence="2 3">
    <name type="scientific">Pachysolen tannophilus NRRL Y-2460</name>
    <dbReference type="NCBI Taxonomy" id="669874"/>
    <lineage>
        <taxon>Eukaryota</taxon>
        <taxon>Fungi</taxon>
        <taxon>Dikarya</taxon>
        <taxon>Ascomycota</taxon>
        <taxon>Saccharomycotina</taxon>
        <taxon>Pichiomycetes</taxon>
        <taxon>Pachysolenaceae</taxon>
        <taxon>Pachysolen</taxon>
    </lineage>
</organism>
<evidence type="ECO:0000313" key="3">
    <source>
        <dbReference type="Proteomes" id="UP000094236"/>
    </source>
</evidence>
<dbReference type="PANTHER" id="PTHR28243">
    <property type="entry name" value="AGL049CP"/>
    <property type="match status" value="1"/>
</dbReference>
<dbReference type="AlphaFoldDB" id="A0A1E4TPS4"/>
<evidence type="ECO:0000313" key="2">
    <source>
        <dbReference type="EMBL" id="ODV93766.1"/>
    </source>
</evidence>
<reference evidence="3" key="1">
    <citation type="submission" date="2016-05" db="EMBL/GenBank/DDBJ databases">
        <title>Comparative genomics of biotechnologically important yeasts.</title>
        <authorList>
            <consortium name="DOE Joint Genome Institute"/>
            <person name="Riley R."/>
            <person name="Haridas S."/>
            <person name="Wolfe K.H."/>
            <person name="Lopes M.R."/>
            <person name="Hittinger C.T."/>
            <person name="Goker M."/>
            <person name="Salamov A."/>
            <person name="Wisecaver J."/>
            <person name="Long T.M."/>
            <person name="Aerts A.L."/>
            <person name="Barry K."/>
            <person name="Choi C."/>
            <person name="Clum A."/>
            <person name="Coughlan A.Y."/>
            <person name="Deshpande S."/>
            <person name="Douglass A.P."/>
            <person name="Hanson S.J."/>
            <person name="Klenk H.-P."/>
            <person name="Labutti K."/>
            <person name="Lapidus A."/>
            <person name="Lindquist E."/>
            <person name="Lipzen A."/>
            <person name="Meier-Kolthoff J.P."/>
            <person name="Ohm R.A."/>
            <person name="Otillar R.P."/>
            <person name="Pangilinan J."/>
            <person name="Peng Y."/>
            <person name="Rokas A."/>
            <person name="Rosa C.A."/>
            <person name="Scheuner C."/>
            <person name="Sibirny A.A."/>
            <person name="Slot J.C."/>
            <person name="Stielow J.B."/>
            <person name="Sun H."/>
            <person name="Kurtzman C.P."/>
            <person name="Blackwell M."/>
            <person name="Grigoriev I.V."/>
            <person name="Jeffries T.W."/>
        </authorList>
    </citation>
    <scope>NUCLEOTIDE SEQUENCE [LARGE SCALE GENOMIC DNA]</scope>
    <source>
        <strain evidence="3">NRRL Y-2460</strain>
    </source>
</reference>
<dbReference type="InterPro" id="IPR012349">
    <property type="entry name" value="Split_barrel_FMN-bd"/>
</dbReference>
<name>A0A1E4TPS4_PACTA</name>
<dbReference type="GO" id="GO:0010181">
    <property type="term" value="F:FMN binding"/>
    <property type="evidence" value="ECO:0007669"/>
    <property type="project" value="InterPro"/>
</dbReference>
<accession>A0A1E4TPS4</accession>
<dbReference type="EMBL" id="KV454017">
    <property type="protein sequence ID" value="ODV93766.1"/>
    <property type="molecule type" value="Genomic_DNA"/>
</dbReference>
<feature type="domain" description="Pyridoxamine 5'-phosphate oxidase Alr4036 family FMN-binding" evidence="1">
    <location>
        <begin position="3"/>
        <end position="98"/>
    </location>
</feature>
<dbReference type="Pfam" id="PF12766">
    <property type="entry name" value="Pyridox_oxase_2"/>
    <property type="match status" value="1"/>
</dbReference>
<dbReference type="Gene3D" id="2.30.110.10">
    <property type="entry name" value="Electron Transport, Fmn-binding Protein, Chain A"/>
    <property type="match status" value="1"/>
</dbReference>